<name>A0A8S5T6D2_9CAUD</name>
<sequence>MGYNALIQNEITLQHHGIRGMKWGRRKQAHRDMPLPNLSSNTSLNNRNFRRLRRASKKFVRDYNHDAKQDLNSLLLEELELPLLVLFTIWVKSRSGRNCWCWYCCY</sequence>
<dbReference type="InterPro" id="IPR055635">
    <property type="entry name" value="DUF7211"/>
</dbReference>
<dbReference type="Pfam" id="PF23847">
    <property type="entry name" value="DUF7211"/>
    <property type="match status" value="1"/>
</dbReference>
<evidence type="ECO:0000313" key="1">
    <source>
        <dbReference type="EMBL" id="DAF58571.1"/>
    </source>
</evidence>
<proteinExistence type="predicted"/>
<protein>
    <submittedName>
        <fullName evidence="1">Uncharacterized protein</fullName>
    </submittedName>
</protein>
<reference evidence="1" key="1">
    <citation type="journal article" date="2021" name="Proc. Natl. Acad. Sci. U.S.A.">
        <title>A Catalog of Tens of Thousands of Viruses from Human Metagenomes Reveals Hidden Associations with Chronic Diseases.</title>
        <authorList>
            <person name="Tisza M.J."/>
            <person name="Buck C.B."/>
        </authorList>
    </citation>
    <scope>NUCLEOTIDE SEQUENCE</scope>
    <source>
        <strain evidence="1">CtGpg14</strain>
    </source>
</reference>
<dbReference type="EMBL" id="BK032756">
    <property type="protein sequence ID" value="DAF58571.1"/>
    <property type="molecule type" value="Genomic_DNA"/>
</dbReference>
<organism evidence="1">
    <name type="scientific">Siphoviridae sp. ctGpg14</name>
    <dbReference type="NCBI Taxonomy" id="2827824"/>
    <lineage>
        <taxon>Viruses</taxon>
        <taxon>Duplodnaviria</taxon>
        <taxon>Heunggongvirae</taxon>
        <taxon>Uroviricota</taxon>
        <taxon>Caudoviricetes</taxon>
    </lineage>
</organism>
<accession>A0A8S5T6D2</accession>